<dbReference type="InterPro" id="IPR000825">
    <property type="entry name" value="SUF_FeS_clus_asmbl_SufBD_core"/>
</dbReference>
<name>A0ABU1D4N5_9BURK</name>
<proteinExistence type="inferred from homology"/>
<accession>A0ABU1D4N5</accession>
<dbReference type="EMBL" id="JAUZQE010000008">
    <property type="protein sequence ID" value="MDR4125379.1"/>
    <property type="molecule type" value="Genomic_DNA"/>
</dbReference>
<dbReference type="PANTHER" id="PTHR43575:SF1">
    <property type="entry name" value="PROTEIN ABCI7, CHLOROPLASTIC"/>
    <property type="match status" value="1"/>
</dbReference>
<comment type="similarity">
    <text evidence="1">Belongs to the iron-sulfur cluster assembly SufBD family.</text>
</comment>
<dbReference type="InterPro" id="IPR011542">
    <property type="entry name" value="SUF_FeS_clus_asmbl_SufD"/>
</dbReference>
<keyword evidence="5" id="KW-1185">Reference proteome</keyword>
<dbReference type="InterPro" id="IPR037284">
    <property type="entry name" value="SUF_FeS_clus_asmbl_SufBD_sf"/>
</dbReference>
<dbReference type="RefSeq" id="WP_347286620.1">
    <property type="nucleotide sequence ID" value="NZ_JAUZQE010000008.1"/>
</dbReference>
<feature type="domain" description="SUF system FeS cluster assembly SufBD N-terminal" evidence="3">
    <location>
        <begin position="1"/>
        <end position="166"/>
    </location>
</feature>
<evidence type="ECO:0000313" key="4">
    <source>
        <dbReference type="EMBL" id="MDR4125379.1"/>
    </source>
</evidence>
<dbReference type="PANTHER" id="PTHR43575">
    <property type="entry name" value="PROTEIN ABCI7, CHLOROPLASTIC"/>
    <property type="match status" value="1"/>
</dbReference>
<dbReference type="Proteomes" id="UP001232156">
    <property type="component" value="Unassembled WGS sequence"/>
</dbReference>
<dbReference type="SUPFAM" id="SSF101960">
    <property type="entry name" value="Stabilizer of iron transporter SufD"/>
    <property type="match status" value="1"/>
</dbReference>
<dbReference type="NCBIfam" id="TIGR01981">
    <property type="entry name" value="sufD"/>
    <property type="match status" value="1"/>
</dbReference>
<dbReference type="Pfam" id="PF19295">
    <property type="entry name" value="SufBD_N"/>
    <property type="match status" value="1"/>
</dbReference>
<evidence type="ECO:0000259" key="3">
    <source>
        <dbReference type="Pfam" id="PF19295"/>
    </source>
</evidence>
<organism evidence="4 5">
    <name type="scientific">Yanghanlia caeni</name>
    <dbReference type="NCBI Taxonomy" id="3064283"/>
    <lineage>
        <taxon>Bacteria</taxon>
        <taxon>Pseudomonadati</taxon>
        <taxon>Pseudomonadota</taxon>
        <taxon>Betaproteobacteria</taxon>
        <taxon>Burkholderiales</taxon>
        <taxon>Alcaligenaceae</taxon>
        <taxon>Yanghanlia</taxon>
    </lineage>
</organism>
<comment type="caution">
    <text evidence="4">The sequence shown here is derived from an EMBL/GenBank/DDBJ whole genome shotgun (WGS) entry which is preliminary data.</text>
</comment>
<dbReference type="InterPro" id="IPR045595">
    <property type="entry name" value="SufBD_N"/>
</dbReference>
<dbReference type="InterPro" id="IPR055346">
    <property type="entry name" value="Fe-S_cluster_assembly_SufBD"/>
</dbReference>
<gene>
    <name evidence="4" type="primary">sufD</name>
    <name evidence="4" type="ORF">Q8947_05190</name>
</gene>
<feature type="domain" description="SUF system FeS cluster assembly SufBD core" evidence="2">
    <location>
        <begin position="168"/>
        <end position="401"/>
    </location>
</feature>
<sequence>MSSVQSWVNDFAARHTQLPGAKLAWLAAMRQRAIERFATEGWPTTKHEDWRHTSLAPLEQVAFDTQAQPVDVEAIVRELRGDEPGCWLVFVDGRHAPALGQLGALPSGVRIGTLADALAHEADLVQQAFGSETDGGSPAALNLALASDGAFVHLAPGAVLEEPIHVVFVASGEGAAAFTRNLYVAEAGSQGNVVEHYIGRDGNISFTNTVSRVQVAADARLVHTRLQQEAPEAFHLAAIDVEQAGKSYFASHSISLGARLARHDIATRFDGTRAESLLNGVYYANGQRHVDHHTLIGHAQPNCVSHEHYRGILADRGRGVFRGRILVAPGADGTDAIQRNDSLLLSRLARNDSKPELEIYAEDVRCTHGATVGQLNEDSLFYLMSRGLDEEHARNVLIYAFVLEGLARIEPEAVRRRASHAVRALTPGGHLLEELE</sequence>
<evidence type="ECO:0000313" key="5">
    <source>
        <dbReference type="Proteomes" id="UP001232156"/>
    </source>
</evidence>
<evidence type="ECO:0000259" key="2">
    <source>
        <dbReference type="Pfam" id="PF01458"/>
    </source>
</evidence>
<protein>
    <submittedName>
        <fullName evidence="4">Fe-S cluster assembly protein SufD</fullName>
    </submittedName>
</protein>
<evidence type="ECO:0000256" key="1">
    <source>
        <dbReference type="ARBA" id="ARBA00043967"/>
    </source>
</evidence>
<dbReference type="Pfam" id="PF01458">
    <property type="entry name" value="SUFBD_core"/>
    <property type="match status" value="1"/>
</dbReference>
<reference evidence="4 5" key="1">
    <citation type="submission" date="2023-08" db="EMBL/GenBank/DDBJ databases">
        <title>Alcaligenaceae gen. nov., a novel taxon isolated from the sludge of Yixing Pesticide Factory.</title>
        <authorList>
            <person name="Ruan L."/>
        </authorList>
    </citation>
    <scope>NUCLEOTIDE SEQUENCE [LARGE SCALE GENOMIC DNA]</scope>
    <source>
        <strain evidence="4 5">LG-2</strain>
    </source>
</reference>